<protein>
    <submittedName>
        <fullName evidence="1">Uncharacterized protein</fullName>
    </submittedName>
</protein>
<dbReference type="Proteomes" id="UP000323225">
    <property type="component" value="Unassembled WGS sequence"/>
</dbReference>
<evidence type="ECO:0000313" key="1">
    <source>
        <dbReference type="EMBL" id="KAA1253107.1"/>
    </source>
</evidence>
<name>A0A5B1BWJ8_VIBCL</name>
<dbReference type="EMBL" id="VUAA01000028">
    <property type="protein sequence ID" value="KAA1253107.1"/>
    <property type="molecule type" value="Genomic_DNA"/>
</dbReference>
<accession>A0A5B1BWJ8</accession>
<proteinExistence type="predicted"/>
<dbReference type="AlphaFoldDB" id="A0A5B1BWJ8"/>
<sequence length="109" mass="12522">MKNVDIKFNQDLNKFRKVNALWVHISENANINVMEHASLKWFMIPLEGKKKPSNEDVSMAVKKAIECSGIELKAGLNFYVADREMMNPLTMKELDKLVTVQYTATECQD</sequence>
<reference evidence="1 2" key="1">
    <citation type="submission" date="2019-09" db="EMBL/GenBank/DDBJ databases">
        <authorList>
            <person name="Kritzky A."/>
            <person name="Schelkanova E.Y."/>
            <person name="Alkhova Z.V."/>
            <person name="Smirnova N.I."/>
        </authorList>
    </citation>
    <scope>NUCLEOTIDE SEQUENCE [LARGE SCALE GENOMIC DNA]</scope>
    <source>
        <strain evidence="1 2">M1526</strain>
    </source>
</reference>
<gene>
    <name evidence="1" type="ORF">F0M16_19395</name>
</gene>
<comment type="caution">
    <text evidence="1">The sequence shown here is derived from an EMBL/GenBank/DDBJ whole genome shotgun (WGS) entry which is preliminary data.</text>
</comment>
<organism evidence="1 2">
    <name type="scientific">Vibrio cholerae</name>
    <dbReference type="NCBI Taxonomy" id="666"/>
    <lineage>
        <taxon>Bacteria</taxon>
        <taxon>Pseudomonadati</taxon>
        <taxon>Pseudomonadota</taxon>
        <taxon>Gammaproteobacteria</taxon>
        <taxon>Vibrionales</taxon>
        <taxon>Vibrionaceae</taxon>
        <taxon>Vibrio</taxon>
    </lineage>
</organism>
<evidence type="ECO:0000313" key="2">
    <source>
        <dbReference type="Proteomes" id="UP000323225"/>
    </source>
</evidence>